<dbReference type="GO" id="GO:0005506">
    <property type="term" value="F:iron ion binding"/>
    <property type="evidence" value="ECO:0007669"/>
    <property type="project" value="UniProtKB-ARBA"/>
</dbReference>
<reference evidence="1 2" key="1">
    <citation type="submission" date="2018-10" db="EMBL/GenBank/DDBJ databases">
        <title>Genomic Encyclopedia of Archaeal and Bacterial Type Strains, Phase II (KMG-II): from individual species to whole genera.</title>
        <authorList>
            <person name="Goeker M."/>
        </authorList>
    </citation>
    <scope>NUCLEOTIDE SEQUENCE [LARGE SCALE GENOMIC DNA]</scope>
    <source>
        <strain evidence="1 2">DSM 29466</strain>
    </source>
</reference>
<keyword evidence="2" id="KW-1185">Reference proteome</keyword>
<dbReference type="AlphaFoldDB" id="A0A497X376"/>
<dbReference type="Gene3D" id="2.60.120.620">
    <property type="entry name" value="q2cbj1_9rhob like domain"/>
    <property type="match status" value="1"/>
</dbReference>
<dbReference type="Proteomes" id="UP000269157">
    <property type="component" value="Unassembled WGS sequence"/>
</dbReference>
<comment type="caution">
    <text evidence="1">The sequence shown here is derived from an EMBL/GenBank/DDBJ whole genome shotgun (WGS) entry which is preliminary data.</text>
</comment>
<dbReference type="PANTHER" id="PTHR20883">
    <property type="entry name" value="PHYTANOYL-COA DIOXYGENASE DOMAIN CONTAINING 1"/>
    <property type="match status" value="1"/>
</dbReference>
<proteinExistence type="predicted"/>
<name>A0A497X376_9RHOB</name>
<dbReference type="SUPFAM" id="SSF51197">
    <property type="entry name" value="Clavaminate synthase-like"/>
    <property type="match status" value="1"/>
</dbReference>
<dbReference type="OrthoDB" id="2553118at2"/>
<dbReference type="RefSeq" id="WP_121022980.1">
    <property type="nucleotide sequence ID" value="NZ_RCCE01000002.1"/>
</dbReference>
<sequence length="309" mass="34675">MLNTDQIAAFNRDGYLVVPDVVPQETLQRVREEYADLLDRLYAKWGLPEAHSFEDKLVTAYRAGRDWFQPMDISLPGDRIAADTPMHFGPAVFEMVTHPRLLDMVEDLIGPEITSNPIQHVRIKPPATELNADEARAHITSTDWHQDRAVALEEADETDMVTVWLAVTDATIENGCLKVQPFNGPQDILPHCPKKQTAIADAFIDEDGAVPLPVPSGGAVLFHPLVPHASLPNISQGIRWSFDLRFNKTGQPTGRSHFPDFVARSSAKPDSELHDWKAWRSMWQDARARLAAEPHIDIHRWTSDAPYCA</sequence>
<keyword evidence="1" id="KW-0560">Oxidoreductase</keyword>
<evidence type="ECO:0000313" key="1">
    <source>
        <dbReference type="EMBL" id="RLJ59259.1"/>
    </source>
</evidence>
<organism evidence="1 2">
    <name type="scientific">Litoreibacter meonggei</name>
    <dbReference type="NCBI Taxonomy" id="1049199"/>
    <lineage>
        <taxon>Bacteria</taxon>
        <taxon>Pseudomonadati</taxon>
        <taxon>Pseudomonadota</taxon>
        <taxon>Alphaproteobacteria</taxon>
        <taxon>Rhodobacterales</taxon>
        <taxon>Roseobacteraceae</taxon>
        <taxon>Litoreibacter</taxon>
    </lineage>
</organism>
<dbReference type="EMBL" id="RCCE01000002">
    <property type="protein sequence ID" value="RLJ59259.1"/>
    <property type="molecule type" value="Genomic_DNA"/>
</dbReference>
<gene>
    <name evidence="1" type="ORF">BCF46_1407</name>
</gene>
<dbReference type="InterPro" id="IPR008775">
    <property type="entry name" value="Phytyl_CoA_dOase-like"/>
</dbReference>
<dbReference type="Pfam" id="PF05721">
    <property type="entry name" value="PhyH"/>
    <property type="match status" value="1"/>
</dbReference>
<dbReference type="PANTHER" id="PTHR20883:SF14">
    <property type="entry name" value="PHYTANOYL-COA DIOXYGENASE"/>
    <property type="match status" value="1"/>
</dbReference>
<dbReference type="GO" id="GO:0016706">
    <property type="term" value="F:2-oxoglutarate-dependent dioxygenase activity"/>
    <property type="evidence" value="ECO:0007669"/>
    <property type="project" value="UniProtKB-ARBA"/>
</dbReference>
<accession>A0A497X376</accession>
<evidence type="ECO:0000313" key="2">
    <source>
        <dbReference type="Proteomes" id="UP000269157"/>
    </source>
</evidence>
<protein>
    <submittedName>
        <fullName evidence="1">Ectoine hydroxylase-related dioxygenase (Phytanoyl-CoA dioxygenase family)</fullName>
    </submittedName>
</protein>
<keyword evidence="1" id="KW-0223">Dioxygenase</keyword>